<accession>A0A8S1PCG6</accession>
<sequence length="1966" mass="217428">MKKIALILLLIQYYVYSQTTQSEIKTISTLNQPCTCLQVLNEKDCQSLNCTWDGSKCSDIPVVQIIKTYCELIQIDKCQSTEGCANVSDKCVSFAGCSLFFYTSNELCQNISIRCITDGDKCIELNDCMNYTNQISCLKDQNGMYCTWNSQTSTCEYPTTCDLLPLTLNSDQLCREQLKQCTTKEGGGCETSQENCENQKIQQACVTNLDQTKQCIWDESKCKEKTCLNAPISNNSHLLCNTYLSTCTVNDTLNGCQDIPQLCTLLKTYNNCTINKNGDICYWNKNTQKCEDKNCDNAPDSFTNNDQCLSWLSTCIVKSAGLGCQTKASDCVQYTTENQCIQTITGDPCFWNQNKCYAKICDNAPDTYINHDQCSQFLSTCTVQQDLTGCESKKASCSNYQKEEQCNSLMDGSFCVFQDNVCIPRICSNASKELTTDQACKRFSSTCMVKSNQQGCILQECISITNKEYCLQDYQNNQCYYGTQCHIRTCENAPNSYKSDEECRTYLASCTIDDDFEGCKVRPLSCTDLNELQCKTLTNGTKCSWNDDDSNNKFCRLLNCADIPPDTQTDESCSKFDKSCTVAENPSLCMQKPAICGIMITKDHCLSVVLADGISKCSWNDETQICRQRVCSDADTTNVSEENCRSFMPICTINDDKTGCIQEPTTCKGYKNPEVCIKLVADPNNIKYCGWNGCEDRSCQNAPILLDGNYSHSTCNSYLDGCTLNDDQTGCVSLFTSCSLIKNQIQCNETILVDKSKCTYDLSVDPFICRSFQCIDNTSSDMTHALCVVLGSQCTLGIGGVGCVNQFNSCSAVTDQIQCDDTLVVGGKQCFWDASAIPPSCKDRVCSFGQNKNNYQECEAFMSTCTKGGINENCIDKPTQCNGLSEVRCNNVRLQNGGFCSFDITINDVNLQCQNRICADAPTSYQTDTLCRSWLPTCTVKADQTGCINEPNDCTQMMREQCFQIKSTGITCFWNTVGGSGSCREAQCTDASKSKFNTDTQCQSYKSGCTVAKSGGCIVQPISCNGLEQDHCSKVTINATGKSGSENKCSWNTKTSVCQDRVCSDAPISITTESGCRAWLKSCTIGLTNKGCINEYSTCDQIQTLNQCSQLSNGQKCGWNNGCVGRQCSNAPDTYNTDEQCRNYLSKCTVQADGTGCELRKLQCIDIDVERQCVQIDDNNKCSWNVVKKQCEDRSCINAPITITSHNVCETYLSSCTVKPNGKGCQRKLDKCQNYSFIGQCKVTLTGQQCQWIVNYDIGSCVDILSSCSTYIQQNACTIQSDGQVCIWIDGSCYNRQCQHAPKSYSTHKQCQEYGNNCTTNGRGCISYQKCSEYKYSSACLQGTDGPCTLLDQCQLISCENAPTTLKTDSECSTFLKKCTTNGNGCIEKKRCQDAYIQEACKFNSSGQSCAWVNNQCYDKTCETADISLKTETQCEEYFPEAKCTTKKGGGCIQKGKCKDAQIELACTSQYDGKLCSWQDGSCKMKSCSDLFGTDHYSCYSQQNDCTSDGIKCISMKTCSDTDNRLSCVLGTDGPCLWSNNQCYRFTKCTDLIFTTHQECNQIHSQCTTNGDNCISISTCANTPQIACYKGIKSLNTIQCIWAPLSNRQSSIQQCIEFTECSAVYYLNHNDCYNYSQGKCTTDGIKGCIDLDSCENYTNQASCFNDKQGKKKNAQGNIISTGFCQWTNDKCTVQGCSELIGTTHEQCNSQLNTCTSNGSQCILKTTCNTLKNYDSCIAATGTDGKCAWISNTGMEKSCNPMKCSDYPITQCSNFSSDCIQDGSTCVQISYCSIYKTEAACDKGSINSVCVWIQTSASKSVCIDATNCSIASANQKACKALSDRCYWQRKTISNVLEYICISKTCEVQTDGTCTGYYDWDKKIYTVCKLDSQNKCVSTDPTTLNADDCLTKTLYQYTWNNSSNKCQICDTNSNQINNNSSTPNNTNNQSTFETILFPALIAILSLQI</sequence>
<feature type="signal peptide" evidence="2">
    <location>
        <begin position="1"/>
        <end position="17"/>
    </location>
</feature>
<keyword evidence="5" id="KW-1185">Reference proteome</keyword>
<keyword evidence="2" id="KW-0732">Signal</keyword>
<reference evidence="4" key="1">
    <citation type="submission" date="2021-01" db="EMBL/GenBank/DDBJ databases">
        <authorList>
            <consortium name="Genoscope - CEA"/>
            <person name="William W."/>
        </authorList>
    </citation>
    <scope>NUCLEOTIDE SEQUENCE</scope>
</reference>
<gene>
    <name evidence="4" type="ORF">PPRIM_AZ9-3.1.T1130072</name>
</gene>
<comment type="caution">
    <text evidence="4">The sequence shown here is derived from an EMBL/GenBank/DDBJ whole genome shotgun (WGS) entry which is preliminary data.</text>
</comment>
<dbReference type="Pfam" id="PF01508">
    <property type="entry name" value="Paramecium_SA"/>
    <property type="match status" value="23"/>
</dbReference>
<dbReference type="SMART" id="SM00423">
    <property type="entry name" value="PSI"/>
    <property type="match status" value="5"/>
</dbReference>
<dbReference type="Proteomes" id="UP000688137">
    <property type="component" value="Unassembled WGS sequence"/>
</dbReference>
<dbReference type="GO" id="GO:0016020">
    <property type="term" value="C:membrane"/>
    <property type="evidence" value="ECO:0007669"/>
    <property type="project" value="InterPro"/>
</dbReference>
<evidence type="ECO:0000313" key="5">
    <source>
        <dbReference type="Proteomes" id="UP000688137"/>
    </source>
</evidence>
<evidence type="ECO:0000256" key="1">
    <source>
        <dbReference type="ARBA" id="ARBA00023180"/>
    </source>
</evidence>
<dbReference type="InterPro" id="IPR016201">
    <property type="entry name" value="PSI"/>
</dbReference>
<proteinExistence type="predicted"/>
<feature type="domain" description="SRCR" evidence="3">
    <location>
        <begin position="863"/>
        <end position="973"/>
    </location>
</feature>
<keyword evidence="1" id="KW-0325">Glycoprotein</keyword>
<dbReference type="PROSITE" id="PS50287">
    <property type="entry name" value="SRCR_2"/>
    <property type="match status" value="1"/>
</dbReference>
<evidence type="ECO:0000259" key="3">
    <source>
        <dbReference type="PROSITE" id="PS50287"/>
    </source>
</evidence>
<dbReference type="SMART" id="SM00639">
    <property type="entry name" value="PSA"/>
    <property type="match status" value="24"/>
</dbReference>
<name>A0A8S1PCG6_PARPR</name>
<organism evidence="4 5">
    <name type="scientific">Paramecium primaurelia</name>
    <dbReference type="NCBI Taxonomy" id="5886"/>
    <lineage>
        <taxon>Eukaryota</taxon>
        <taxon>Sar</taxon>
        <taxon>Alveolata</taxon>
        <taxon>Ciliophora</taxon>
        <taxon>Intramacronucleata</taxon>
        <taxon>Oligohymenophorea</taxon>
        <taxon>Peniculida</taxon>
        <taxon>Parameciidae</taxon>
        <taxon>Paramecium</taxon>
    </lineage>
</organism>
<evidence type="ECO:0000313" key="4">
    <source>
        <dbReference type="EMBL" id="CAD8100735.1"/>
    </source>
</evidence>
<dbReference type="InterPro" id="IPR002895">
    <property type="entry name" value="Paramecium_SA"/>
</dbReference>
<evidence type="ECO:0000256" key="2">
    <source>
        <dbReference type="SAM" id="SignalP"/>
    </source>
</evidence>
<dbReference type="InterPro" id="IPR001190">
    <property type="entry name" value="SRCR"/>
</dbReference>
<dbReference type="EMBL" id="CAJJDM010000116">
    <property type="protein sequence ID" value="CAD8100735.1"/>
    <property type="molecule type" value="Genomic_DNA"/>
</dbReference>
<dbReference type="OMA" id="KGCINEY"/>
<feature type="chain" id="PRO_5035942615" description="SRCR domain-containing protein" evidence="2">
    <location>
        <begin position="18"/>
        <end position="1966"/>
    </location>
</feature>
<protein>
    <recommendedName>
        <fullName evidence="3">SRCR domain-containing protein</fullName>
    </recommendedName>
</protein>